<proteinExistence type="predicted"/>
<dbReference type="SFLD" id="SFLDG01131">
    <property type="entry name" value="C1.5.2:_MDP_Like"/>
    <property type="match status" value="1"/>
</dbReference>
<dbReference type="NCBIfam" id="TIGR01685">
    <property type="entry name" value="MDP-1"/>
    <property type="match status" value="1"/>
</dbReference>
<sequence length="199" mass="22732">MAPLKPVEILPLTGWIPKLVAFDLDFTLWDLWVDTHVTPPLKRRGDDVNRIFDKHGQEMAYYPEVPSILLQLHRSKVHIAAASRTSAPRAARQALTKLLVPGSLNSVRDDPLQRNESTVVSSIKLFDTMEIYPGSKIAHFKELHKKTGIPYEEMLFFDDEPRNKEVEKLGVKMILVVDGVTRKVFEDGIETWRKKMGSE</sequence>
<gene>
    <name evidence="1" type="ORF">BCR35DRAFT_301174</name>
</gene>
<reference evidence="1 2" key="1">
    <citation type="submission" date="2016-07" db="EMBL/GenBank/DDBJ databases">
        <title>Pervasive Adenine N6-methylation of Active Genes in Fungi.</title>
        <authorList>
            <consortium name="DOE Joint Genome Institute"/>
            <person name="Mondo S.J."/>
            <person name="Dannebaum R.O."/>
            <person name="Kuo R.C."/>
            <person name="Labutti K."/>
            <person name="Haridas S."/>
            <person name="Kuo A."/>
            <person name="Salamov A."/>
            <person name="Ahrendt S.R."/>
            <person name="Lipzen A."/>
            <person name="Sullivan W."/>
            <person name="Andreopoulos W.B."/>
            <person name="Clum A."/>
            <person name="Lindquist E."/>
            <person name="Daum C."/>
            <person name="Ramamoorthy G.K."/>
            <person name="Gryganskyi A."/>
            <person name="Culley D."/>
            <person name="Magnuson J.K."/>
            <person name="James T.Y."/>
            <person name="O'Malley M.A."/>
            <person name="Stajich J.E."/>
            <person name="Spatafora J.W."/>
            <person name="Visel A."/>
            <person name="Grigoriev I.V."/>
        </authorList>
    </citation>
    <scope>NUCLEOTIDE SEQUENCE [LARGE SCALE GENOMIC DNA]</scope>
    <source>
        <strain evidence="1 2">62-1032</strain>
    </source>
</reference>
<dbReference type="Pfam" id="PF12689">
    <property type="entry name" value="Acid_PPase"/>
    <property type="match status" value="1"/>
</dbReference>
<dbReference type="InterPro" id="IPR036412">
    <property type="entry name" value="HAD-like_sf"/>
</dbReference>
<name>A0A1Y2FXP0_9BASI</name>
<dbReference type="InParanoid" id="A0A1Y2FXP0"/>
<dbReference type="NCBIfam" id="TIGR01681">
    <property type="entry name" value="HAD-SF-IIIC"/>
    <property type="match status" value="1"/>
</dbReference>
<dbReference type="STRING" id="106004.A0A1Y2FXP0"/>
<dbReference type="GO" id="GO:0003993">
    <property type="term" value="F:acid phosphatase activity"/>
    <property type="evidence" value="ECO:0007669"/>
    <property type="project" value="TreeGrafter"/>
</dbReference>
<organism evidence="1 2">
    <name type="scientific">Leucosporidium creatinivorum</name>
    <dbReference type="NCBI Taxonomy" id="106004"/>
    <lineage>
        <taxon>Eukaryota</taxon>
        <taxon>Fungi</taxon>
        <taxon>Dikarya</taxon>
        <taxon>Basidiomycota</taxon>
        <taxon>Pucciniomycotina</taxon>
        <taxon>Microbotryomycetes</taxon>
        <taxon>Leucosporidiales</taxon>
        <taxon>Leucosporidium</taxon>
    </lineage>
</organism>
<dbReference type="FunCoup" id="A0A1Y2FXP0">
    <property type="interactions" value="40"/>
</dbReference>
<dbReference type="OrthoDB" id="2865258at2759"/>
<dbReference type="EMBL" id="MCGR01000008">
    <property type="protein sequence ID" value="ORY88825.1"/>
    <property type="molecule type" value="Genomic_DNA"/>
</dbReference>
<dbReference type="SUPFAM" id="SSF56784">
    <property type="entry name" value="HAD-like"/>
    <property type="match status" value="1"/>
</dbReference>
<dbReference type="InterPro" id="IPR023214">
    <property type="entry name" value="HAD_sf"/>
</dbReference>
<dbReference type="SFLD" id="SFLDG01129">
    <property type="entry name" value="C1.5:_HAD__Beta-PGM__Phosphata"/>
    <property type="match status" value="1"/>
</dbReference>
<comment type="caution">
    <text evidence="1">The sequence shown here is derived from an EMBL/GenBank/DDBJ whole genome shotgun (WGS) entry which is preliminary data.</text>
</comment>
<dbReference type="PANTHER" id="PTHR17901:SF14">
    <property type="entry name" value="MAGNESIUM-DEPENDENT PHOSPHATASE 1"/>
    <property type="match status" value="1"/>
</dbReference>
<dbReference type="AlphaFoldDB" id="A0A1Y2FXP0"/>
<dbReference type="SFLD" id="SFLDS00003">
    <property type="entry name" value="Haloacid_Dehalogenase"/>
    <property type="match status" value="1"/>
</dbReference>
<evidence type="ECO:0000313" key="1">
    <source>
        <dbReference type="EMBL" id="ORY88825.1"/>
    </source>
</evidence>
<dbReference type="PANTHER" id="PTHR17901">
    <property type="entry name" value="MAGNESIUM-DEPENDENT PHOSPHATASE 1 MDP1"/>
    <property type="match status" value="1"/>
</dbReference>
<dbReference type="FunFam" id="3.40.50.1000:FF:000155">
    <property type="entry name" value="Putative magnesium dependent phosphatase"/>
    <property type="match status" value="1"/>
</dbReference>
<keyword evidence="2" id="KW-1185">Reference proteome</keyword>
<accession>A0A1Y2FXP0</accession>
<evidence type="ECO:0000313" key="2">
    <source>
        <dbReference type="Proteomes" id="UP000193467"/>
    </source>
</evidence>
<dbReference type="Proteomes" id="UP000193467">
    <property type="component" value="Unassembled WGS sequence"/>
</dbReference>
<dbReference type="InterPro" id="IPR010033">
    <property type="entry name" value="HAD_SF_ppase_IIIC"/>
</dbReference>
<protein>
    <submittedName>
        <fullName evidence="1">Magnesium-dependent phosphatase-1</fullName>
    </submittedName>
</protein>
<dbReference type="Gene3D" id="3.40.50.1000">
    <property type="entry name" value="HAD superfamily/HAD-like"/>
    <property type="match status" value="1"/>
</dbReference>
<dbReference type="InterPro" id="IPR010036">
    <property type="entry name" value="MDP_1_eu_arc"/>
</dbReference>